<dbReference type="EMBL" id="CM023488">
    <property type="protein sequence ID" value="KAH6923789.1"/>
    <property type="molecule type" value="Genomic_DNA"/>
</dbReference>
<protein>
    <submittedName>
        <fullName evidence="1">Uncharacterized protein</fullName>
    </submittedName>
</protein>
<sequence length="107" mass="11470">MPALREEGRPASRASVDDCSCGSVSRCISEVQGRRVRVSATPRRFEFLKGPAEPVWLRTGMGTVPTCRGGPREKTVSNLEAGDTIGRAGGRCKREHDMQPANKGGAT</sequence>
<accession>A0ACB7RPI2</accession>
<reference evidence="1" key="1">
    <citation type="submission" date="2020-05" db="EMBL/GenBank/DDBJ databases">
        <title>Large-scale comparative analyses of tick genomes elucidate their genetic diversity and vector capacities.</title>
        <authorList>
            <person name="Jia N."/>
            <person name="Wang J."/>
            <person name="Shi W."/>
            <person name="Du L."/>
            <person name="Sun Y."/>
            <person name="Zhan W."/>
            <person name="Jiang J."/>
            <person name="Wang Q."/>
            <person name="Zhang B."/>
            <person name="Ji P."/>
            <person name="Sakyi L.B."/>
            <person name="Cui X."/>
            <person name="Yuan T."/>
            <person name="Jiang B."/>
            <person name="Yang W."/>
            <person name="Lam T.T.-Y."/>
            <person name="Chang Q."/>
            <person name="Ding S."/>
            <person name="Wang X."/>
            <person name="Zhu J."/>
            <person name="Ruan X."/>
            <person name="Zhao L."/>
            <person name="Wei J."/>
            <person name="Que T."/>
            <person name="Du C."/>
            <person name="Cheng J."/>
            <person name="Dai P."/>
            <person name="Han X."/>
            <person name="Huang E."/>
            <person name="Gao Y."/>
            <person name="Liu J."/>
            <person name="Shao H."/>
            <person name="Ye R."/>
            <person name="Li L."/>
            <person name="Wei W."/>
            <person name="Wang X."/>
            <person name="Wang C."/>
            <person name="Yang T."/>
            <person name="Huo Q."/>
            <person name="Li W."/>
            <person name="Guo W."/>
            <person name="Chen H."/>
            <person name="Zhou L."/>
            <person name="Ni X."/>
            <person name="Tian J."/>
            <person name="Zhou Y."/>
            <person name="Sheng Y."/>
            <person name="Liu T."/>
            <person name="Pan Y."/>
            <person name="Xia L."/>
            <person name="Li J."/>
            <person name="Zhao F."/>
            <person name="Cao W."/>
        </authorList>
    </citation>
    <scope>NUCLEOTIDE SEQUENCE</scope>
    <source>
        <strain evidence="1">Hyas-2018</strain>
    </source>
</reference>
<evidence type="ECO:0000313" key="2">
    <source>
        <dbReference type="Proteomes" id="UP000821845"/>
    </source>
</evidence>
<name>A0ACB7RPI2_HYAAI</name>
<evidence type="ECO:0000313" key="1">
    <source>
        <dbReference type="EMBL" id="KAH6923789.1"/>
    </source>
</evidence>
<keyword evidence="2" id="KW-1185">Reference proteome</keyword>
<gene>
    <name evidence="1" type="ORF">HPB50_006926</name>
</gene>
<dbReference type="Proteomes" id="UP000821845">
    <property type="component" value="Chromosome 8"/>
</dbReference>
<organism evidence="1 2">
    <name type="scientific">Hyalomma asiaticum</name>
    <name type="common">Tick</name>
    <dbReference type="NCBI Taxonomy" id="266040"/>
    <lineage>
        <taxon>Eukaryota</taxon>
        <taxon>Metazoa</taxon>
        <taxon>Ecdysozoa</taxon>
        <taxon>Arthropoda</taxon>
        <taxon>Chelicerata</taxon>
        <taxon>Arachnida</taxon>
        <taxon>Acari</taxon>
        <taxon>Parasitiformes</taxon>
        <taxon>Ixodida</taxon>
        <taxon>Ixodoidea</taxon>
        <taxon>Ixodidae</taxon>
        <taxon>Hyalomminae</taxon>
        <taxon>Hyalomma</taxon>
    </lineage>
</organism>
<proteinExistence type="predicted"/>
<comment type="caution">
    <text evidence="1">The sequence shown here is derived from an EMBL/GenBank/DDBJ whole genome shotgun (WGS) entry which is preliminary data.</text>
</comment>